<gene>
    <name evidence="1" type="ORF">FHS90_001765</name>
</gene>
<evidence type="ECO:0008006" key="3">
    <source>
        <dbReference type="Google" id="ProtNLM"/>
    </source>
</evidence>
<dbReference type="EMBL" id="JACJIQ010000006">
    <property type="protein sequence ID" value="MBA9077054.1"/>
    <property type="molecule type" value="Genomic_DNA"/>
</dbReference>
<comment type="caution">
    <text evidence="1">The sequence shown here is derived from an EMBL/GenBank/DDBJ whole genome shotgun (WGS) entry which is preliminary data.</text>
</comment>
<protein>
    <recommendedName>
        <fullName evidence="3">STAS/SEC14 domain-containing protein</fullName>
    </recommendedName>
</protein>
<evidence type="ECO:0000313" key="2">
    <source>
        <dbReference type="Proteomes" id="UP000563094"/>
    </source>
</evidence>
<reference evidence="1 2" key="1">
    <citation type="submission" date="2020-08" db="EMBL/GenBank/DDBJ databases">
        <title>Genomic Encyclopedia of Type Strains, Phase IV (KMG-IV): sequencing the most valuable type-strain genomes for metagenomic binning, comparative biology and taxonomic classification.</title>
        <authorList>
            <person name="Goeker M."/>
        </authorList>
    </citation>
    <scope>NUCLEOTIDE SEQUENCE [LARGE SCALE GENOMIC DNA]</scope>
    <source>
        <strain evidence="1 2">DSM 29854</strain>
    </source>
</reference>
<dbReference type="Proteomes" id="UP000563094">
    <property type="component" value="Unassembled WGS sequence"/>
</dbReference>
<keyword evidence="2" id="KW-1185">Reference proteome</keyword>
<name>A0A839GBV1_9BACT</name>
<dbReference type="RefSeq" id="WP_182512704.1">
    <property type="nucleotide sequence ID" value="NZ_JACJIQ010000006.1"/>
</dbReference>
<sequence>MDYYKSDIISITYEEELKLVRTRWKGFANSDEYRAVLDVYLQVVQEKEVVRWIGDNTNAKAIRPADQEYTALEWAPRFARAGSLKKMAVIVASDIFNKMAVENIIQRSSDTVPFNTHFFDNQEDSFAWVMAG</sequence>
<evidence type="ECO:0000313" key="1">
    <source>
        <dbReference type="EMBL" id="MBA9077054.1"/>
    </source>
</evidence>
<accession>A0A839GBV1</accession>
<proteinExistence type="predicted"/>
<dbReference type="AlphaFoldDB" id="A0A839GBV1"/>
<organism evidence="1 2">
    <name type="scientific">Rufibacter quisquiliarum</name>
    <dbReference type="NCBI Taxonomy" id="1549639"/>
    <lineage>
        <taxon>Bacteria</taxon>
        <taxon>Pseudomonadati</taxon>
        <taxon>Bacteroidota</taxon>
        <taxon>Cytophagia</taxon>
        <taxon>Cytophagales</taxon>
        <taxon>Hymenobacteraceae</taxon>
        <taxon>Rufibacter</taxon>
    </lineage>
</organism>